<dbReference type="FunFam" id="1.10.3720.10:FF:000003">
    <property type="entry name" value="Aliphatic sulfonate ABC transporter permease"/>
    <property type="match status" value="1"/>
</dbReference>
<feature type="transmembrane region" description="Helical" evidence="7">
    <location>
        <begin position="339"/>
        <end position="356"/>
    </location>
</feature>
<evidence type="ECO:0000256" key="4">
    <source>
        <dbReference type="ARBA" id="ARBA00022692"/>
    </source>
</evidence>
<feature type="transmembrane region" description="Helical" evidence="7">
    <location>
        <begin position="249"/>
        <end position="272"/>
    </location>
</feature>
<evidence type="ECO:0000256" key="6">
    <source>
        <dbReference type="ARBA" id="ARBA00023136"/>
    </source>
</evidence>
<comment type="subcellular location">
    <subcellularLocation>
        <location evidence="1 7">Cell membrane</location>
        <topology evidence="1 7">Multi-pass membrane protein</topology>
    </subcellularLocation>
</comment>
<dbReference type="PROSITE" id="PS50928">
    <property type="entry name" value="ABC_TM1"/>
    <property type="match status" value="1"/>
</dbReference>
<dbReference type="Proteomes" id="UP000298246">
    <property type="component" value="Unassembled WGS sequence"/>
</dbReference>
<keyword evidence="3" id="KW-1003">Cell membrane</keyword>
<evidence type="ECO:0000256" key="2">
    <source>
        <dbReference type="ARBA" id="ARBA00022448"/>
    </source>
</evidence>
<feature type="transmembrane region" description="Helical" evidence="7">
    <location>
        <begin position="190"/>
        <end position="211"/>
    </location>
</feature>
<reference evidence="10 11" key="1">
    <citation type="submission" date="2017-03" db="EMBL/GenBank/DDBJ databases">
        <title>Isolation of Levoglucosan Utilizing Bacteria.</title>
        <authorList>
            <person name="Arya A.S."/>
        </authorList>
    </citation>
    <scope>NUCLEOTIDE SEQUENCE [LARGE SCALE GENOMIC DNA]</scope>
    <source>
        <strain evidence="10 11">MEC069</strain>
    </source>
</reference>
<keyword evidence="6 7" id="KW-0472">Membrane</keyword>
<keyword evidence="2 7" id="KW-0813">Transport</keyword>
<feature type="transmembrane region" description="Helical" evidence="7">
    <location>
        <begin position="293"/>
        <end position="319"/>
    </location>
</feature>
<dbReference type="Pfam" id="PF00528">
    <property type="entry name" value="BPD_transp_1"/>
    <property type="match status" value="1"/>
</dbReference>
<proteinExistence type="inferred from homology"/>
<keyword evidence="11" id="KW-1185">Reference proteome</keyword>
<evidence type="ECO:0000313" key="10">
    <source>
        <dbReference type="EMBL" id="TFE88576.1"/>
    </source>
</evidence>
<dbReference type="PANTHER" id="PTHR30151">
    <property type="entry name" value="ALKANE SULFONATE ABC TRANSPORTER-RELATED, MEMBRANE SUBUNIT"/>
    <property type="match status" value="1"/>
</dbReference>
<accession>A0A4Y8Q4G4</accession>
<dbReference type="PANTHER" id="PTHR30151:SF38">
    <property type="entry name" value="ALIPHATIC SULFONATES TRANSPORT PERMEASE PROTEIN SSUC-RELATED"/>
    <property type="match status" value="1"/>
</dbReference>
<dbReference type="CDD" id="cd06261">
    <property type="entry name" value="TM_PBP2"/>
    <property type="match status" value="1"/>
</dbReference>
<evidence type="ECO:0000256" key="1">
    <source>
        <dbReference type="ARBA" id="ARBA00004651"/>
    </source>
</evidence>
<feature type="domain" description="ABC transmembrane type-1" evidence="9">
    <location>
        <begin position="183"/>
        <end position="363"/>
    </location>
</feature>
<sequence>MSPSEVITGSQPVAAAARRPAAAPQSATDAEAAAASGALSRPDDGESEKTGVLAERAQEQAERKEARESGGSAQQVEVRAERRETEQSGVLRERLEKRPEPRRAKESAVPVERAEERVEPRKAGADSRWAAIARGAVLPIVVVAVWQALGTLGVVSSTILPTPLDIARAFYDLTVSGDIFKHLRISLWRAAIGFALGGSLGLLFGVLVGLFRRFEQSLDPSVQMLRTIPHLAVTPLFILWFGFGEFSKILLIAKGAFFPLYVQTFLGIRSVDAKLFDVARVLQFSRLQQITKLVLPAALPNILLGLRLSIGVAWLGLVVAELMGSSEGVGYLILDARQFSQTAIVFVGIVIFAVVGKGSDSLVRYLEKRLLQWRDSFNG</sequence>
<feature type="compositionally biased region" description="Basic and acidic residues" evidence="8">
    <location>
        <begin position="56"/>
        <end position="68"/>
    </location>
</feature>
<dbReference type="InterPro" id="IPR000515">
    <property type="entry name" value="MetI-like"/>
</dbReference>
<dbReference type="OrthoDB" id="9804353at2"/>
<evidence type="ECO:0000256" key="7">
    <source>
        <dbReference type="RuleBase" id="RU363032"/>
    </source>
</evidence>
<feature type="compositionally biased region" description="Low complexity" evidence="8">
    <location>
        <begin position="14"/>
        <end position="40"/>
    </location>
</feature>
<feature type="transmembrane region" description="Helical" evidence="7">
    <location>
        <begin position="131"/>
        <end position="149"/>
    </location>
</feature>
<dbReference type="GO" id="GO:0005886">
    <property type="term" value="C:plasma membrane"/>
    <property type="evidence" value="ECO:0007669"/>
    <property type="project" value="UniProtKB-SubCell"/>
</dbReference>
<feature type="transmembrane region" description="Helical" evidence="7">
    <location>
        <begin position="223"/>
        <end position="243"/>
    </location>
</feature>
<evidence type="ECO:0000256" key="5">
    <source>
        <dbReference type="ARBA" id="ARBA00022989"/>
    </source>
</evidence>
<evidence type="ECO:0000256" key="3">
    <source>
        <dbReference type="ARBA" id="ARBA00022475"/>
    </source>
</evidence>
<gene>
    <name evidence="10" type="ORF">B5M42_08985</name>
</gene>
<keyword evidence="5 7" id="KW-1133">Transmembrane helix</keyword>
<dbReference type="Gene3D" id="1.10.3720.10">
    <property type="entry name" value="MetI-like"/>
    <property type="match status" value="1"/>
</dbReference>
<organism evidence="10 11">
    <name type="scientific">Paenibacillus athensensis</name>
    <dbReference type="NCBI Taxonomy" id="1967502"/>
    <lineage>
        <taxon>Bacteria</taxon>
        <taxon>Bacillati</taxon>
        <taxon>Bacillota</taxon>
        <taxon>Bacilli</taxon>
        <taxon>Bacillales</taxon>
        <taxon>Paenibacillaceae</taxon>
        <taxon>Paenibacillus</taxon>
    </lineage>
</organism>
<comment type="similarity">
    <text evidence="7">Belongs to the binding-protein-dependent transport system permease family.</text>
</comment>
<feature type="compositionally biased region" description="Basic and acidic residues" evidence="8">
    <location>
        <begin position="78"/>
        <end position="116"/>
    </location>
</feature>
<comment type="caution">
    <text evidence="10">The sequence shown here is derived from an EMBL/GenBank/DDBJ whole genome shotgun (WGS) entry which is preliminary data.</text>
</comment>
<dbReference type="SUPFAM" id="SSF161098">
    <property type="entry name" value="MetI-like"/>
    <property type="match status" value="1"/>
</dbReference>
<dbReference type="EMBL" id="MYFO01000009">
    <property type="protein sequence ID" value="TFE88576.1"/>
    <property type="molecule type" value="Genomic_DNA"/>
</dbReference>
<name>A0A4Y8Q4G4_9BACL</name>
<dbReference type="GO" id="GO:0042918">
    <property type="term" value="P:alkanesulfonate transmembrane transport"/>
    <property type="evidence" value="ECO:0007669"/>
    <property type="project" value="UniProtKB-ARBA"/>
</dbReference>
<evidence type="ECO:0000259" key="9">
    <source>
        <dbReference type="PROSITE" id="PS50928"/>
    </source>
</evidence>
<evidence type="ECO:0000256" key="8">
    <source>
        <dbReference type="SAM" id="MobiDB-lite"/>
    </source>
</evidence>
<dbReference type="AlphaFoldDB" id="A0A4Y8Q4G4"/>
<evidence type="ECO:0000313" key="11">
    <source>
        <dbReference type="Proteomes" id="UP000298246"/>
    </source>
</evidence>
<dbReference type="InterPro" id="IPR035906">
    <property type="entry name" value="MetI-like_sf"/>
</dbReference>
<feature type="region of interest" description="Disordered" evidence="8">
    <location>
        <begin position="1"/>
        <end position="116"/>
    </location>
</feature>
<keyword evidence="4 7" id="KW-0812">Transmembrane</keyword>
<feature type="compositionally biased region" description="Polar residues" evidence="8">
    <location>
        <begin position="1"/>
        <end position="11"/>
    </location>
</feature>
<protein>
    <submittedName>
        <fullName evidence="10">ABC transporter permease</fullName>
    </submittedName>
</protein>